<dbReference type="PANTHER" id="PTHR30535:SF34">
    <property type="entry name" value="MOLYBDATE-BINDING PROTEIN MOLA"/>
    <property type="match status" value="1"/>
</dbReference>
<reference evidence="2 3" key="1">
    <citation type="submission" date="2018-07" db="EMBL/GenBank/DDBJ databases">
        <title>Freshwater and sediment microbial communities from various areas in North America, analyzing microbe dynamics in response to fracking.</title>
        <authorList>
            <person name="Lamendella R."/>
        </authorList>
    </citation>
    <scope>NUCLEOTIDE SEQUENCE [LARGE SCALE GENOMIC DNA]</scope>
    <source>
        <strain evidence="2 3">160A</strain>
    </source>
</reference>
<evidence type="ECO:0000313" key="2">
    <source>
        <dbReference type="EMBL" id="RCW38271.1"/>
    </source>
</evidence>
<evidence type="ECO:0000259" key="1">
    <source>
        <dbReference type="Pfam" id="PF01497"/>
    </source>
</evidence>
<gene>
    <name evidence="2" type="ORF">DFO77_10427</name>
</gene>
<feature type="domain" description="Fe/B12 periplasmic-binding" evidence="1">
    <location>
        <begin position="156"/>
        <end position="370"/>
    </location>
</feature>
<dbReference type="Pfam" id="PF01497">
    <property type="entry name" value="Peripla_BP_2"/>
    <property type="match status" value="1"/>
</dbReference>
<dbReference type="PANTHER" id="PTHR30535">
    <property type="entry name" value="VITAMIN B12-BINDING PROTEIN"/>
    <property type="match status" value="1"/>
</dbReference>
<dbReference type="GO" id="GO:0071281">
    <property type="term" value="P:cellular response to iron ion"/>
    <property type="evidence" value="ECO:0007669"/>
    <property type="project" value="TreeGrafter"/>
</dbReference>
<dbReference type="InterPro" id="IPR002491">
    <property type="entry name" value="ABC_transptr_periplasmic_BD"/>
</dbReference>
<evidence type="ECO:0000313" key="3">
    <source>
        <dbReference type="Proteomes" id="UP000252733"/>
    </source>
</evidence>
<proteinExistence type="predicted"/>
<keyword evidence="3" id="KW-1185">Reference proteome</keyword>
<comment type="caution">
    <text evidence="2">The sequence shown here is derived from an EMBL/GenBank/DDBJ whole genome shotgun (WGS) entry which is preliminary data.</text>
</comment>
<dbReference type="Proteomes" id="UP000252733">
    <property type="component" value="Unassembled WGS sequence"/>
</dbReference>
<name>A0A368VGZ1_9BACT</name>
<organism evidence="2 3">
    <name type="scientific">Marinilabilia salmonicolor</name>
    <dbReference type="NCBI Taxonomy" id="989"/>
    <lineage>
        <taxon>Bacteria</taxon>
        <taxon>Pseudomonadati</taxon>
        <taxon>Bacteroidota</taxon>
        <taxon>Bacteroidia</taxon>
        <taxon>Marinilabiliales</taxon>
        <taxon>Marinilabiliaceae</taxon>
        <taxon>Marinilabilia</taxon>
    </lineage>
</organism>
<protein>
    <submittedName>
        <fullName evidence="2">Iron complex transport system substrate-binding protein</fullName>
    </submittedName>
</protein>
<accession>A0A368VGZ1</accession>
<dbReference type="AlphaFoldDB" id="A0A368VGZ1"/>
<sequence>MIIFFREGYSILSKPEDLPVHFIFNQEKLSGEKVMVLRSFLGALALSLFFAGCQSGTEKNPVEELFGSQQPDSVYTPSYAKGFSIAYFDDLKLVHIADPWDSTAVGDYVLVGDEQTADRYKNSEIPFVEYPVKSWGAFSSTQVVFAEKIGELKSLKCVAEPHYISNTFVQQQLQKGHIRDVGLASAADVEVLLASAPQFVFVSPFKDNRYGTLKEAGLLLINDCGYLETTPLGRAEWIVFFGAFFDQEEKAAGLFSEIASSYNSIRKEVENSSSTPSVLTGTLFNDVWYIPSGDSYMAAYFKDAGTKYAYGDKPGTGSLALDFETVFNDFRKSDYWLITVNHDGRFTKEDFLQMDDRYGDFEAFQGNQVVFSNTAYSMFFERGIVEPDVVLKDLVACFHPEIYPDYELVYFEFLNE</sequence>
<dbReference type="SUPFAM" id="SSF53807">
    <property type="entry name" value="Helical backbone' metal receptor"/>
    <property type="match status" value="1"/>
</dbReference>
<dbReference type="EMBL" id="QPIZ01000004">
    <property type="protein sequence ID" value="RCW38271.1"/>
    <property type="molecule type" value="Genomic_DNA"/>
</dbReference>
<dbReference type="InterPro" id="IPR050902">
    <property type="entry name" value="ABC_Transporter_SBP"/>
</dbReference>
<dbReference type="Gene3D" id="3.40.50.1980">
    <property type="entry name" value="Nitrogenase molybdenum iron protein domain"/>
    <property type="match status" value="1"/>
</dbReference>